<sequence length="357" mass="39528">MDSGDQSSLSVSALYIYPIKSLREISIKQGTLTPQGLQYDRRFMLREVKEDGSRKNMGCYHVPLMTRFIPEFASLDPDGSYNDAIKVTFSPTSQDSANVTEILIPLEPDVSKLKETTIAMHGSPCTGYEVGKEYDQWFSKCFGFDVELIYVGVNRRTVLGNLSPNEQQGQSASSWISTITRSLPGISSLSSSHEDENHHEQGLALSDVAAVLVVSQTSLNHVKRLLPSDVLPDIRKFRPNIVVGGASEEFVEDFWAELSIGTDDKKVLLTQNCNRCVSLNLDFDNGKFADGPEGKVLAGLAKDRRVDPNAKWSPVFGRYGFLGRVAHGKGIEVGEEVKVVKVNNERTAFEWPHKIPS</sequence>
<reference evidence="2 3" key="1">
    <citation type="journal article" date="2023" name="G3 (Bethesda)">
        <title>A chromosome-level genome assembly of Zasmidium syzygii isolated from banana leaves.</title>
        <authorList>
            <person name="van Westerhoven A.C."/>
            <person name="Mehrabi R."/>
            <person name="Talebi R."/>
            <person name="Steentjes M.B.F."/>
            <person name="Corcolon B."/>
            <person name="Chong P.A."/>
            <person name="Kema G.H.J."/>
            <person name="Seidl M.F."/>
        </authorList>
    </citation>
    <scope>NUCLEOTIDE SEQUENCE [LARGE SCALE GENOMIC DNA]</scope>
    <source>
        <strain evidence="2 3">P124</strain>
    </source>
</reference>
<name>A0ABR0E2E3_ZASCE</name>
<evidence type="ECO:0000313" key="3">
    <source>
        <dbReference type="Proteomes" id="UP001305779"/>
    </source>
</evidence>
<dbReference type="PROSITE" id="PS51340">
    <property type="entry name" value="MOSC"/>
    <property type="match status" value="1"/>
</dbReference>
<dbReference type="Pfam" id="PF03473">
    <property type="entry name" value="MOSC"/>
    <property type="match status" value="1"/>
</dbReference>
<keyword evidence="3" id="KW-1185">Reference proteome</keyword>
<dbReference type="Pfam" id="PF03476">
    <property type="entry name" value="MOSC_N"/>
    <property type="match status" value="1"/>
</dbReference>
<dbReference type="SUPFAM" id="SSF141673">
    <property type="entry name" value="MOSC N-terminal domain-like"/>
    <property type="match status" value="1"/>
</dbReference>
<evidence type="ECO:0000259" key="1">
    <source>
        <dbReference type="PROSITE" id="PS51340"/>
    </source>
</evidence>
<proteinExistence type="predicted"/>
<dbReference type="InterPro" id="IPR005303">
    <property type="entry name" value="MOCOS_middle"/>
</dbReference>
<accession>A0ABR0E2E3</accession>
<organism evidence="2 3">
    <name type="scientific">Zasmidium cellare</name>
    <name type="common">Wine cellar mold</name>
    <name type="synonym">Racodium cellare</name>
    <dbReference type="NCBI Taxonomy" id="395010"/>
    <lineage>
        <taxon>Eukaryota</taxon>
        <taxon>Fungi</taxon>
        <taxon>Dikarya</taxon>
        <taxon>Ascomycota</taxon>
        <taxon>Pezizomycotina</taxon>
        <taxon>Dothideomycetes</taxon>
        <taxon>Dothideomycetidae</taxon>
        <taxon>Mycosphaerellales</taxon>
        <taxon>Mycosphaerellaceae</taxon>
        <taxon>Zasmidium</taxon>
    </lineage>
</organism>
<evidence type="ECO:0000313" key="2">
    <source>
        <dbReference type="EMBL" id="KAK4495575.1"/>
    </source>
</evidence>
<comment type="caution">
    <text evidence="2">The sequence shown here is derived from an EMBL/GenBank/DDBJ whole genome shotgun (WGS) entry which is preliminary data.</text>
</comment>
<gene>
    <name evidence="2" type="ORF">PRZ48_012843</name>
</gene>
<dbReference type="EMBL" id="JAXOVC010000011">
    <property type="protein sequence ID" value="KAK4495575.1"/>
    <property type="molecule type" value="Genomic_DNA"/>
</dbReference>
<dbReference type="InterPro" id="IPR005302">
    <property type="entry name" value="MoCF_Sase_C"/>
</dbReference>
<dbReference type="Proteomes" id="UP001305779">
    <property type="component" value="Unassembled WGS sequence"/>
</dbReference>
<feature type="domain" description="MOSC" evidence="1">
    <location>
        <begin position="187"/>
        <end position="340"/>
    </location>
</feature>
<protein>
    <recommendedName>
        <fullName evidence="1">MOSC domain-containing protein</fullName>
    </recommendedName>
</protein>
<dbReference type="SUPFAM" id="SSF50800">
    <property type="entry name" value="PK beta-barrel domain-like"/>
    <property type="match status" value="1"/>
</dbReference>
<dbReference type="InterPro" id="IPR011037">
    <property type="entry name" value="Pyrv_Knase-like_insert_dom_sf"/>
</dbReference>